<dbReference type="PANTHER" id="PTHR47786">
    <property type="entry name" value="ALPHA-1,4-GLUCAN:MALTOSE-1-PHOSPHATE MALTOSYLTRANSFERASE"/>
    <property type="match status" value="1"/>
</dbReference>
<organism evidence="8">
    <name type="scientific">freshwater metagenome</name>
    <dbReference type="NCBI Taxonomy" id="449393"/>
    <lineage>
        <taxon>unclassified sequences</taxon>
        <taxon>metagenomes</taxon>
        <taxon>ecological metagenomes</taxon>
    </lineage>
</organism>
<evidence type="ECO:0000256" key="6">
    <source>
        <dbReference type="ARBA" id="ARBA00048735"/>
    </source>
</evidence>
<evidence type="ECO:0000256" key="5">
    <source>
        <dbReference type="ARBA" id="ARBA00023277"/>
    </source>
</evidence>
<dbReference type="InterPro" id="IPR026585">
    <property type="entry name" value="GlgE"/>
</dbReference>
<evidence type="ECO:0000313" key="8">
    <source>
        <dbReference type="EMBL" id="CAB4664419.1"/>
    </source>
</evidence>
<dbReference type="AlphaFoldDB" id="A0A6J6LU24"/>
<sequence>MAAAPKDPTSIFGVPPLLVGRLAITEVSPSVLSGRRPAAAAVDEAVRVRATCFREGHDTLGLAAVLHRPDGSEYSRVFLDPAGIDTWAGIIRPNEIGHWTFTIEAWGDPWRTWLRRANIKIFAGLDIELEFTEGALLLDQALAFDQRGVTRTLLMSAITAMRNTSLPPAVRLAAAVDPRVTALMNETPIREQLTTSGPWPLNVQRRRALFGAWDEFVARSEGALLDPPISGTFTSAAKRLAPIAEMGFDVVYLPPIHPIGFTNRKGPNNNLIATDSDPGSPWAIGSAAGGHDAIHPELGTIADFDEFVAIANSLDMEIALDLALQASPDHPWVKTHPQWFTTRADGSVAYAENPPKKYQDIYPLNFDNDPEGLYAEIERIVRFWMSHGVRIFRVDNPHTKPIWFWDRLIASINADNPDVIFLAEAFTSRPMMQALAEVGFQQSYTYFTWRNSKQELEEYGNEIAGPAAAYMRPNFFTNTPDILHSYLQHGGPGAFAIRTVLASTLSPTYGIYSGFELYEHVALHPGSEEYLDTEKFQYRPRDWDAAIEQGRSLAPLLTLINKIRREHKALQDLRSLCFHQCDNPNIIAFSKQDRDDTVLVVCTLDPHHTQEATVWWDLAAIGLDPQSLFSAHDLLTDTSWTWGQSAYVRLTPWEQVAHIVHVRQ</sequence>
<accession>A0A6J6LU24</accession>
<comment type="catalytic activity">
    <reaction evidence="6">
        <text>alpha-maltose 1-phosphate + [(1-&gt;4)-alpha-D-glucosyl](n) = [(1-&gt;4)-alpha-D-glucosyl](n+2) + phosphate</text>
        <dbReference type="Rhea" id="RHEA:42692"/>
        <dbReference type="Rhea" id="RHEA-COMP:9584"/>
        <dbReference type="Rhea" id="RHEA-COMP:10183"/>
        <dbReference type="ChEBI" id="CHEBI:15444"/>
        <dbReference type="ChEBI" id="CHEBI:43474"/>
        <dbReference type="ChEBI" id="CHEBI:63576"/>
        <dbReference type="EC" id="2.4.99.16"/>
    </reaction>
</comment>
<dbReference type="GO" id="GO:0016757">
    <property type="term" value="F:glycosyltransferase activity"/>
    <property type="evidence" value="ECO:0007669"/>
    <property type="project" value="UniProtKB-KW"/>
</dbReference>
<dbReference type="CDD" id="cd11344">
    <property type="entry name" value="AmyAc_GlgE_like"/>
    <property type="match status" value="1"/>
</dbReference>
<protein>
    <recommendedName>
        <fullName evidence="2">starch synthase (maltosyl-transferring)</fullName>
        <ecNumber evidence="2">2.4.99.16</ecNumber>
    </recommendedName>
</protein>
<dbReference type="InterPro" id="IPR049171">
    <property type="entry name" value="GLGE_C"/>
</dbReference>
<name>A0A6J6LU24_9ZZZZ</name>
<dbReference type="InterPro" id="IPR006047">
    <property type="entry name" value="GH13_cat_dom"/>
</dbReference>
<evidence type="ECO:0000256" key="3">
    <source>
        <dbReference type="ARBA" id="ARBA00022676"/>
    </source>
</evidence>
<dbReference type="Gene3D" id="2.60.40.1180">
    <property type="entry name" value="Golgi alpha-mannosidase II"/>
    <property type="match status" value="1"/>
</dbReference>
<dbReference type="Pfam" id="PF21702">
    <property type="entry name" value="GLGE_C"/>
    <property type="match status" value="1"/>
</dbReference>
<dbReference type="InterPro" id="IPR021828">
    <property type="entry name" value="GlgE_dom_N/S"/>
</dbReference>
<dbReference type="Gene3D" id="3.20.20.80">
    <property type="entry name" value="Glycosidases"/>
    <property type="match status" value="1"/>
</dbReference>
<dbReference type="Pfam" id="PF11896">
    <property type="entry name" value="GlgE_dom_N_S"/>
    <property type="match status" value="1"/>
</dbReference>
<evidence type="ECO:0000256" key="4">
    <source>
        <dbReference type="ARBA" id="ARBA00022679"/>
    </source>
</evidence>
<dbReference type="InterPro" id="IPR017853">
    <property type="entry name" value="GH"/>
</dbReference>
<dbReference type="SUPFAM" id="SSF51011">
    <property type="entry name" value="Glycosyl hydrolase domain"/>
    <property type="match status" value="1"/>
</dbReference>
<dbReference type="PANTHER" id="PTHR47786:SF2">
    <property type="entry name" value="GLYCOSYL HYDROLASE FAMILY 13 CATALYTIC DOMAIN-CONTAINING PROTEIN"/>
    <property type="match status" value="1"/>
</dbReference>
<keyword evidence="4" id="KW-0808">Transferase</keyword>
<reference evidence="8" key="1">
    <citation type="submission" date="2020-05" db="EMBL/GenBank/DDBJ databases">
        <authorList>
            <person name="Chiriac C."/>
            <person name="Salcher M."/>
            <person name="Ghai R."/>
            <person name="Kavagutti S V."/>
        </authorList>
    </citation>
    <scope>NUCLEOTIDE SEQUENCE</scope>
</reference>
<dbReference type="EC" id="2.4.99.16" evidence="2"/>
<evidence type="ECO:0000256" key="2">
    <source>
        <dbReference type="ARBA" id="ARBA00012603"/>
    </source>
</evidence>
<keyword evidence="5" id="KW-0119">Carbohydrate metabolism</keyword>
<feature type="domain" description="Glycosyl hydrolase family 13 catalytic" evidence="7">
    <location>
        <begin position="226"/>
        <end position="557"/>
    </location>
</feature>
<dbReference type="InterPro" id="IPR013783">
    <property type="entry name" value="Ig-like_fold"/>
</dbReference>
<dbReference type="Gene3D" id="1.20.58.80">
    <property type="entry name" value="Phosphotransferase system, lactose/cellobiose-type IIA subunit"/>
    <property type="match status" value="1"/>
</dbReference>
<proteinExistence type="inferred from homology"/>
<dbReference type="GO" id="GO:0004553">
    <property type="term" value="F:hydrolase activity, hydrolyzing O-glycosyl compounds"/>
    <property type="evidence" value="ECO:0007669"/>
    <property type="project" value="InterPro"/>
</dbReference>
<evidence type="ECO:0000256" key="1">
    <source>
        <dbReference type="ARBA" id="ARBA00011738"/>
    </source>
</evidence>
<dbReference type="HAMAP" id="MF_02124">
    <property type="entry name" value="GlgE"/>
    <property type="match status" value="1"/>
</dbReference>
<dbReference type="SMART" id="SM00642">
    <property type="entry name" value="Aamy"/>
    <property type="match status" value="1"/>
</dbReference>
<dbReference type="Gene3D" id="2.60.40.10">
    <property type="entry name" value="Immunoglobulins"/>
    <property type="match status" value="1"/>
</dbReference>
<comment type="subunit">
    <text evidence="1">Homodimer.</text>
</comment>
<dbReference type="SUPFAM" id="SSF51445">
    <property type="entry name" value="(Trans)glycosidases"/>
    <property type="match status" value="1"/>
</dbReference>
<dbReference type="GO" id="GO:0005975">
    <property type="term" value="P:carbohydrate metabolic process"/>
    <property type="evidence" value="ECO:0007669"/>
    <property type="project" value="InterPro"/>
</dbReference>
<dbReference type="EMBL" id="CAEZWW010000018">
    <property type="protein sequence ID" value="CAB4664419.1"/>
    <property type="molecule type" value="Genomic_DNA"/>
</dbReference>
<gene>
    <name evidence="8" type="ORF">UFOPK2310_00267</name>
</gene>
<dbReference type="InterPro" id="IPR013780">
    <property type="entry name" value="Glyco_hydro_b"/>
</dbReference>
<keyword evidence="3" id="KW-0328">Glycosyltransferase</keyword>
<evidence type="ECO:0000259" key="7">
    <source>
        <dbReference type="SMART" id="SM00642"/>
    </source>
</evidence>